<reference evidence="2" key="1">
    <citation type="submission" date="2023-03" db="EMBL/GenBank/DDBJ databases">
        <title>Massive genome expansion in bonnet fungi (Mycena s.s.) driven by repeated elements and novel gene families across ecological guilds.</title>
        <authorList>
            <consortium name="Lawrence Berkeley National Laboratory"/>
            <person name="Harder C.B."/>
            <person name="Miyauchi S."/>
            <person name="Viragh M."/>
            <person name="Kuo A."/>
            <person name="Thoen E."/>
            <person name="Andreopoulos B."/>
            <person name="Lu D."/>
            <person name="Skrede I."/>
            <person name="Drula E."/>
            <person name="Henrissat B."/>
            <person name="Morin E."/>
            <person name="Kohler A."/>
            <person name="Barry K."/>
            <person name="LaButti K."/>
            <person name="Morin E."/>
            <person name="Salamov A."/>
            <person name="Lipzen A."/>
            <person name="Mereny Z."/>
            <person name="Hegedus B."/>
            <person name="Baldrian P."/>
            <person name="Stursova M."/>
            <person name="Weitz H."/>
            <person name="Taylor A."/>
            <person name="Grigoriev I.V."/>
            <person name="Nagy L.G."/>
            <person name="Martin F."/>
            <person name="Kauserud H."/>
        </authorList>
    </citation>
    <scope>NUCLEOTIDE SEQUENCE</scope>
    <source>
        <strain evidence="2">CBHHK002</strain>
    </source>
</reference>
<dbReference type="AlphaFoldDB" id="A0AAD7EU68"/>
<comment type="caution">
    <text evidence="2">The sequence shown here is derived from an EMBL/GenBank/DDBJ whole genome shotgun (WGS) entry which is preliminary data.</text>
</comment>
<feature type="region of interest" description="Disordered" evidence="1">
    <location>
        <begin position="1"/>
        <end position="73"/>
    </location>
</feature>
<accession>A0AAD7EU68</accession>
<feature type="compositionally biased region" description="Basic and acidic residues" evidence="1">
    <location>
        <begin position="112"/>
        <end position="133"/>
    </location>
</feature>
<sequence length="440" mass="49374">MSLREHSTQWTRKLPHLLRVVPPRRTQNLPQEDAGGHPEGNASATPQHNLPSSDVPAGHRKDGRSPSLSQQSCPQSLGKLLLQNHTHTSYAKSQRIFLESPDTWEIGLPQSARREREEDTRKRDRVPGSHDLESFPPCAGLGAGREVIATPNRNGLWKDGEITRAFRIDQLQREGKSPPYQECRENGSPHNSWWWPSAIRQLYRETEAEQRGIDLAFQKLHPLHSRQPLDSQFLLDQSRLHQRLACSEGVFYMRTLVQEGVTAGAASQAGSLAAFSTADTAFRAAEARAAAARTQEAIECLLKTEYLAGWLAHMEDSIHSWGTVDDPRNSLPPPGWGTGGWGTGGWGTAATGGWGTVGTGGTGGWWAGTGWGTAAQWPPNPVPVRRRRMFKLYGYRRMGAIFRHPRVVGWRQRRDERRFGWLRRLERQYLSTLRLATTRD</sequence>
<gene>
    <name evidence="2" type="ORF">DFH08DRAFT_806551</name>
</gene>
<evidence type="ECO:0000313" key="2">
    <source>
        <dbReference type="EMBL" id="KAJ7350497.1"/>
    </source>
</evidence>
<keyword evidence="3" id="KW-1185">Reference proteome</keyword>
<organism evidence="2 3">
    <name type="scientific">Mycena albidolilacea</name>
    <dbReference type="NCBI Taxonomy" id="1033008"/>
    <lineage>
        <taxon>Eukaryota</taxon>
        <taxon>Fungi</taxon>
        <taxon>Dikarya</taxon>
        <taxon>Basidiomycota</taxon>
        <taxon>Agaricomycotina</taxon>
        <taxon>Agaricomycetes</taxon>
        <taxon>Agaricomycetidae</taxon>
        <taxon>Agaricales</taxon>
        <taxon>Marasmiineae</taxon>
        <taxon>Mycenaceae</taxon>
        <taxon>Mycena</taxon>
    </lineage>
</organism>
<feature type="region of interest" description="Disordered" evidence="1">
    <location>
        <begin position="108"/>
        <end position="138"/>
    </location>
</feature>
<dbReference type="EMBL" id="JARIHO010000014">
    <property type="protein sequence ID" value="KAJ7350497.1"/>
    <property type="molecule type" value="Genomic_DNA"/>
</dbReference>
<name>A0AAD7EU68_9AGAR</name>
<protein>
    <submittedName>
        <fullName evidence="2">Uncharacterized protein</fullName>
    </submittedName>
</protein>
<feature type="compositionally biased region" description="Polar residues" evidence="1">
    <location>
        <begin position="42"/>
        <end position="52"/>
    </location>
</feature>
<proteinExistence type="predicted"/>
<evidence type="ECO:0000256" key="1">
    <source>
        <dbReference type="SAM" id="MobiDB-lite"/>
    </source>
</evidence>
<dbReference type="Proteomes" id="UP001218218">
    <property type="component" value="Unassembled WGS sequence"/>
</dbReference>
<evidence type="ECO:0000313" key="3">
    <source>
        <dbReference type="Proteomes" id="UP001218218"/>
    </source>
</evidence>